<accession>A0AAV0YUM4</accession>
<evidence type="ECO:0000256" key="9">
    <source>
        <dbReference type="SAM" id="SignalP"/>
    </source>
</evidence>
<keyword evidence="5 9" id="KW-0732">Signal</keyword>
<proteinExistence type="inferred from homology"/>
<comment type="subcellular location">
    <subcellularLocation>
        <location evidence="1">Cell membrane</location>
        <topology evidence="1">Lipid-anchor</topology>
        <topology evidence="1">GPI-anchor</topology>
    </subcellularLocation>
</comment>
<keyword evidence="3" id="KW-1003">Cell membrane</keyword>
<comment type="similarity">
    <text evidence="2">Belongs to the plant LTP family.</text>
</comment>
<evidence type="ECO:0000256" key="5">
    <source>
        <dbReference type="ARBA" id="ARBA00022729"/>
    </source>
</evidence>
<dbReference type="CDD" id="cd00010">
    <property type="entry name" value="AAI_LTSS"/>
    <property type="match status" value="1"/>
</dbReference>
<keyword evidence="7" id="KW-0325">Glycoprotein</keyword>
<name>A0AAV0YUM4_VICFA</name>
<keyword evidence="6" id="KW-1015">Disulfide bond</keyword>
<dbReference type="AlphaFoldDB" id="A0AAV0YUM4"/>
<evidence type="ECO:0000256" key="8">
    <source>
        <dbReference type="ARBA" id="ARBA00023288"/>
    </source>
</evidence>
<dbReference type="GO" id="GO:0005886">
    <property type="term" value="C:plasma membrane"/>
    <property type="evidence" value="ECO:0007669"/>
    <property type="project" value="UniProtKB-SubCell"/>
</dbReference>
<dbReference type="EMBL" id="OX451736">
    <property type="protein sequence ID" value="CAI8589192.1"/>
    <property type="molecule type" value="Genomic_DNA"/>
</dbReference>
<dbReference type="Proteomes" id="UP001157006">
    <property type="component" value="Chromosome 1L"/>
</dbReference>
<evidence type="ECO:0000313" key="12">
    <source>
        <dbReference type="Proteomes" id="UP001157006"/>
    </source>
</evidence>
<evidence type="ECO:0000256" key="6">
    <source>
        <dbReference type="ARBA" id="ARBA00023157"/>
    </source>
</evidence>
<dbReference type="PANTHER" id="PTHR33044">
    <property type="entry name" value="BIFUNCTIONAL INHIBITOR/LIPID-TRANSFER PROTEIN/SEED STORAGE 2S ALBUMIN SUPERFAMILY PROTEIN-RELATED"/>
    <property type="match status" value="1"/>
</dbReference>
<gene>
    <name evidence="11" type="ORF">VFH_I382480</name>
</gene>
<dbReference type="InterPro" id="IPR036312">
    <property type="entry name" value="Bifun_inhib/LTP/seed_sf"/>
</dbReference>
<dbReference type="GO" id="GO:0098552">
    <property type="term" value="C:side of membrane"/>
    <property type="evidence" value="ECO:0007669"/>
    <property type="project" value="UniProtKB-KW"/>
</dbReference>
<evidence type="ECO:0000256" key="4">
    <source>
        <dbReference type="ARBA" id="ARBA00022622"/>
    </source>
</evidence>
<feature type="chain" id="PRO_5043807583" description="Bifunctional inhibitor/plant lipid transfer protein/seed storage helical domain-containing protein" evidence="9">
    <location>
        <begin position="24"/>
        <end position="147"/>
    </location>
</feature>
<dbReference type="Pfam" id="PF14368">
    <property type="entry name" value="LTP_2"/>
    <property type="match status" value="1"/>
</dbReference>
<feature type="signal peptide" evidence="9">
    <location>
        <begin position="1"/>
        <end position="23"/>
    </location>
</feature>
<evidence type="ECO:0000256" key="7">
    <source>
        <dbReference type="ARBA" id="ARBA00023180"/>
    </source>
</evidence>
<dbReference type="SUPFAM" id="SSF47699">
    <property type="entry name" value="Bifunctional inhibitor/lipid-transfer protein/seed storage 2S albumin"/>
    <property type="match status" value="1"/>
</dbReference>
<evidence type="ECO:0000256" key="3">
    <source>
        <dbReference type="ARBA" id="ARBA00022475"/>
    </source>
</evidence>
<protein>
    <recommendedName>
        <fullName evidence="10">Bifunctional inhibitor/plant lipid transfer protein/seed storage helical domain-containing protein</fullName>
    </recommendedName>
</protein>
<evidence type="ECO:0000256" key="2">
    <source>
        <dbReference type="ARBA" id="ARBA00009748"/>
    </source>
</evidence>
<evidence type="ECO:0000259" key="10">
    <source>
        <dbReference type="Pfam" id="PF14368"/>
    </source>
</evidence>
<reference evidence="11 12" key="1">
    <citation type="submission" date="2023-01" db="EMBL/GenBank/DDBJ databases">
        <authorList>
            <person name="Kreplak J."/>
        </authorList>
    </citation>
    <scope>NUCLEOTIDE SEQUENCE [LARGE SCALE GENOMIC DNA]</scope>
</reference>
<keyword evidence="12" id="KW-1185">Reference proteome</keyword>
<evidence type="ECO:0000256" key="1">
    <source>
        <dbReference type="ARBA" id="ARBA00004609"/>
    </source>
</evidence>
<keyword evidence="8" id="KW-0449">Lipoprotein</keyword>
<evidence type="ECO:0000313" key="11">
    <source>
        <dbReference type="EMBL" id="CAI8589192.1"/>
    </source>
</evidence>
<keyword evidence="4" id="KW-0336">GPI-anchor</keyword>
<sequence>MDNYIIMCIMVVISMMVISLVDAQTAPPCADQILPCMDYLNSTNPPDICCNPIQDMYHTSHETCFCQLATPGLLEGFGVQLHQAIQVVHACGVEFDVTSCKASSPAFSPSLVTPPATLGSDEAGAYKIKLSGLYFIPLFIWACVLFH</sequence>
<keyword evidence="4" id="KW-0472">Membrane</keyword>
<dbReference type="InterPro" id="IPR043325">
    <property type="entry name" value="LTSS"/>
</dbReference>
<dbReference type="Gene3D" id="1.10.110.10">
    <property type="entry name" value="Plant lipid-transfer and hydrophobic proteins"/>
    <property type="match status" value="1"/>
</dbReference>
<organism evidence="11 12">
    <name type="scientific">Vicia faba</name>
    <name type="common">Broad bean</name>
    <name type="synonym">Faba vulgaris</name>
    <dbReference type="NCBI Taxonomy" id="3906"/>
    <lineage>
        <taxon>Eukaryota</taxon>
        <taxon>Viridiplantae</taxon>
        <taxon>Streptophyta</taxon>
        <taxon>Embryophyta</taxon>
        <taxon>Tracheophyta</taxon>
        <taxon>Spermatophyta</taxon>
        <taxon>Magnoliopsida</taxon>
        <taxon>eudicotyledons</taxon>
        <taxon>Gunneridae</taxon>
        <taxon>Pentapetalae</taxon>
        <taxon>rosids</taxon>
        <taxon>fabids</taxon>
        <taxon>Fabales</taxon>
        <taxon>Fabaceae</taxon>
        <taxon>Papilionoideae</taxon>
        <taxon>50 kb inversion clade</taxon>
        <taxon>NPAAA clade</taxon>
        <taxon>Hologalegina</taxon>
        <taxon>IRL clade</taxon>
        <taxon>Fabeae</taxon>
        <taxon>Vicia</taxon>
    </lineage>
</organism>
<feature type="domain" description="Bifunctional inhibitor/plant lipid transfer protein/seed storage helical" evidence="10">
    <location>
        <begin position="17"/>
        <end position="100"/>
    </location>
</feature>
<dbReference type="InterPro" id="IPR016140">
    <property type="entry name" value="Bifunc_inhib/LTP/seed_store"/>
</dbReference>